<evidence type="ECO:0000313" key="4">
    <source>
        <dbReference type="Proteomes" id="UP000285317"/>
    </source>
</evidence>
<evidence type="ECO:0000256" key="1">
    <source>
        <dbReference type="SAM" id="MobiDB-lite"/>
    </source>
</evidence>
<name>A0A3T0T4U2_9MICO</name>
<organism evidence="3 4">
    <name type="scientific">Rathayibacter festucae DSM 15932</name>
    <dbReference type="NCBI Taxonomy" id="1328866"/>
    <lineage>
        <taxon>Bacteria</taxon>
        <taxon>Bacillati</taxon>
        <taxon>Actinomycetota</taxon>
        <taxon>Actinomycetes</taxon>
        <taxon>Micrococcales</taxon>
        <taxon>Microbacteriaceae</taxon>
        <taxon>Rathayibacter</taxon>
    </lineage>
</organism>
<sequence length="255" mass="26350">MQDEDDERQDLERALYARPTGDDRDEALRAEAQRAEAQRAEAQRAEALRAEAQRRHLAAAAPEAQPAPRAARPARTTGEPSTAAPPTRSRLVLLGAGLLVGGLAIGAATASVIGAAAPQPSSRGPATATGTPTPRATDRFAAIVEGWAVTTDIPTGLSLISGDAEVYSPTFETTQNDRLLLTAPDATRICLALERPDGSLSAGCTGLEAFFAGDALDVVGTATGDDTPVYTRVTLRPDGSIEGGFQLVATPGPEA</sequence>
<keyword evidence="2" id="KW-0472">Membrane</keyword>
<gene>
    <name evidence="3" type="ORF">C1I64_17530</name>
</gene>
<feature type="compositionally biased region" description="Basic and acidic residues" evidence="1">
    <location>
        <begin position="10"/>
        <end position="54"/>
    </location>
</feature>
<keyword evidence="2" id="KW-0812">Transmembrane</keyword>
<proteinExistence type="predicted"/>
<feature type="region of interest" description="Disordered" evidence="1">
    <location>
        <begin position="1"/>
        <end position="87"/>
    </location>
</feature>
<feature type="compositionally biased region" description="Low complexity" evidence="1">
    <location>
        <begin position="58"/>
        <end position="75"/>
    </location>
</feature>
<dbReference type="AlphaFoldDB" id="A0A3T0T4U2"/>
<dbReference type="EMBL" id="CP028137">
    <property type="protein sequence ID" value="AZZ53657.1"/>
    <property type="molecule type" value="Genomic_DNA"/>
</dbReference>
<feature type="transmembrane region" description="Helical" evidence="2">
    <location>
        <begin position="91"/>
        <end position="117"/>
    </location>
</feature>
<evidence type="ECO:0000313" key="3">
    <source>
        <dbReference type="EMBL" id="AZZ53657.1"/>
    </source>
</evidence>
<protein>
    <submittedName>
        <fullName evidence="3">Uncharacterized protein</fullName>
    </submittedName>
</protein>
<dbReference type="KEGG" id="rfs:C1I64_17530"/>
<dbReference type="RefSeq" id="WP_127888096.1">
    <property type="nucleotide sequence ID" value="NZ_CP028137.1"/>
</dbReference>
<accession>A0A3T0T4U2</accession>
<reference evidence="3 4" key="1">
    <citation type="submission" date="2018-03" db="EMBL/GenBank/DDBJ databases">
        <title>Bacteriophage NCPPB3778 and a type I-E CRISPR drive the evolution of the US Biological Select Agent, Rathayibacter toxicus.</title>
        <authorList>
            <person name="Davis E.W.II."/>
            <person name="Tabima J.F."/>
            <person name="Weisberg A.J."/>
            <person name="Dantas Lopes L."/>
            <person name="Wiseman M.S."/>
            <person name="Wiseman M.S."/>
            <person name="Pupko T."/>
            <person name="Belcher M.S."/>
            <person name="Sechler A.J."/>
            <person name="Tancos M.A."/>
            <person name="Schroeder B.K."/>
            <person name="Murray T.D."/>
            <person name="Luster D.G."/>
            <person name="Schneider W.L."/>
            <person name="Rogers E."/>
            <person name="Andreote F.D."/>
            <person name="Grunwald N.J."/>
            <person name="Putnam M.L."/>
            <person name="Chang J.H."/>
        </authorList>
    </citation>
    <scope>NUCLEOTIDE SEQUENCE [LARGE SCALE GENOMIC DNA]</scope>
    <source>
        <strain evidence="3 4">DSM 15932</strain>
    </source>
</reference>
<evidence type="ECO:0000256" key="2">
    <source>
        <dbReference type="SAM" id="Phobius"/>
    </source>
</evidence>
<keyword evidence="2" id="KW-1133">Transmembrane helix</keyword>
<dbReference type="Proteomes" id="UP000285317">
    <property type="component" value="Chromosome"/>
</dbReference>